<evidence type="ECO:0000313" key="2">
    <source>
        <dbReference type="EMBL" id="CAD8542830.1"/>
    </source>
</evidence>
<dbReference type="InterPro" id="IPR054190">
    <property type="entry name" value="DUF6895"/>
</dbReference>
<proteinExistence type="predicted"/>
<reference evidence="2" key="1">
    <citation type="submission" date="2021-01" db="EMBL/GenBank/DDBJ databases">
        <authorList>
            <person name="Corre E."/>
            <person name="Pelletier E."/>
            <person name="Niang G."/>
            <person name="Scheremetjew M."/>
            <person name="Finn R."/>
            <person name="Kale V."/>
            <person name="Holt S."/>
            <person name="Cochrane G."/>
            <person name="Meng A."/>
            <person name="Brown T."/>
            <person name="Cohen L."/>
        </authorList>
    </citation>
    <scope>NUCLEOTIDE SEQUENCE</scope>
    <source>
        <strain evidence="2">RCC1130</strain>
    </source>
</reference>
<accession>A0A7S0J6L7</accession>
<protein>
    <recommendedName>
        <fullName evidence="1">DUF6895 domain-containing protein</fullName>
    </recommendedName>
</protein>
<feature type="domain" description="DUF6895" evidence="1">
    <location>
        <begin position="231"/>
        <end position="314"/>
    </location>
</feature>
<organism evidence="2">
    <name type="scientific">Calcidiscus leptoporus</name>
    <dbReference type="NCBI Taxonomy" id="127549"/>
    <lineage>
        <taxon>Eukaryota</taxon>
        <taxon>Haptista</taxon>
        <taxon>Haptophyta</taxon>
        <taxon>Prymnesiophyceae</taxon>
        <taxon>Coccolithales</taxon>
        <taxon>Calcidiscaceae</taxon>
        <taxon>Calcidiscus</taxon>
    </lineage>
</organism>
<gene>
    <name evidence="2" type="ORF">CLEP1334_LOCUS18117</name>
</gene>
<evidence type="ECO:0000259" key="1">
    <source>
        <dbReference type="Pfam" id="PF21836"/>
    </source>
</evidence>
<name>A0A7S0J6L7_9EUKA</name>
<dbReference type="EMBL" id="HBER01035760">
    <property type="protein sequence ID" value="CAD8542830.1"/>
    <property type="molecule type" value="Transcribed_RNA"/>
</dbReference>
<dbReference type="AlphaFoldDB" id="A0A7S0J6L7"/>
<sequence>MRGAARIRTADGEDEWRARKRKAVHAGLDFISTTGLAMLRSTALHARHGSDILLPFHVPRSNPTEEEAHALLVAKKLANEWRMQHCGKQLPNRCEPRQLLDLMQGLYALEELGLGDPVLTSQVAERCAKFNAVDFFKFDPLHTEPGAFVCEDCVCGARLDAESAHCTQCRRPAIRMSAYDVWLEALVFTFHGCRMGIGLGACFFDILRQLSTAFVAAHGKTLAQKDAHYLAYALTHVIYALSNFNERSLPPSLFPPPIRSCLLDRLKFALKKRDPDLAGECLDCLKCIGERGQTLNAAERFLVGSQQADGGWCCVRMILRRAASSGSRS</sequence>
<dbReference type="Pfam" id="PF21836">
    <property type="entry name" value="DUF6895"/>
    <property type="match status" value="1"/>
</dbReference>